<evidence type="ECO:0000256" key="8">
    <source>
        <dbReference type="ARBA" id="ARBA00022884"/>
    </source>
</evidence>
<dbReference type="PROSITE" id="PS50137">
    <property type="entry name" value="DS_RBD"/>
    <property type="match status" value="1"/>
</dbReference>
<dbReference type="GO" id="GO:0003725">
    <property type="term" value="F:double-stranded RNA binding"/>
    <property type="evidence" value="ECO:0007669"/>
    <property type="project" value="TreeGrafter"/>
</dbReference>
<feature type="domain" description="RNase III" evidence="11">
    <location>
        <begin position="1"/>
        <end position="129"/>
    </location>
</feature>
<dbReference type="CDD" id="cd10845">
    <property type="entry name" value="DSRM_RNAse_III_family"/>
    <property type="match status" value="1"/>
</dbReference>
<dbReference type="AlphaFoldDB" id="A0A8J7SJ14"/>
<comment type="cofactor">
    <cofactor evidence="9">
        <name>Mg(2+)</name>
        <dbReference type="ChEBI" id="CHEBI:18420"/>
    </cofactor>
</comment>
<comment type="subcellular location">
    <subcellularLocation>
        <location evidence="9">Cytoplasm</location>
    </subcellularLocation>
</comment>
<evidence type="ECO:0000256" key="4">
    <source>
        <dbReference type="ARBA" id="ARBA00022664"/>
    </source>
</evidence>
<dbReference type="GO" id="GO:0006364">
    <property type="term" value="P:rRNA processing"/>
    <property type="evidence" value="ECO:0007669"/>
    <property type="project" value="UniProtKB-UniRule"/>
</dbReference>
<evidence type="ECO:0000259" key="10">
    <source>
        <dbReference type="PROSITE" id="PS50137"/>
    </source>
</evidence>
<evidence type="ECO:0000256" key="3">
    <source>
        <dbReference type="ARBA" id="ARBA00022552"/>
    </source>
</evidence>
<feature type="active site" evidence="9">
    <location>
        <position position="46"/>
    </location>
</feature>
<protein>
    <recommendedName>
        <fullName evidence="9">Ribonuclease 3</fullName>
        <ecNumber evidence="9">3.1.26.3</ecNumber>
    </recommendedName>
    <alternativeName>
        <fullName evidence="9">Ribonuclease III</fullName>
        <shortName evidence="9">RNase III</shortName>
    </alternativeName>
</protein>
<keyword evidence="9" id="KW-0479">Metal-binding</keyword>
<name>A0A8J7SJ14_9BACT</name>
<organism evidence="12 13">
    <name type="scientific">Persicirhabdus sediminis</name>
    <dbReference type="NCBI Taxonomy" id="454144"/>
    <lineage>
        <taxon>Bacteria</taxon>
        <taxon>Pseudomonadati</taxon>
        <taxon>Verrucomicrobiota</taxon>
        <taxon>Verrucomicrobiia</taxon>
        <taxon>Verrucomicrobiales</taxon>
        <taxon>Verrucomicrobiaceae</taxon>
        <taxon>Persicirhabdus</taxon>
    </lineage>
</organism>
<evidence type="ECO:0000313" key="13">
    <source>
        <dbReference type="Proteomes" id="UP000624703"/>
    </source>
</evidence>
<dbReference type="GO" id="GO:0010468">
    <property type="term" value="P:regulation of gene expression"/>
    <property type="evidence" value="ECO:0007669"/>
    <property type="project" value="TreeGrafter"/>
</dbReference>
<keyword evidence="9" id="KW-0963">Cytoplasm</keyword>
<dbReference type="PROSITE" id="PS00517">
    <property type="entry name" value="RNASE_3_1"/>
    <property type="match status" value="1"/>
</dbReference>
<dbReference type="Pfam" id="PF00035">
    <property type="entry name" value="dsrm"/>
    <property type="match status" value="1"/>
</dbReference>
<keyword evidence="6 9" id="KW-0255">Endonuclease</keyword>
<evidence type="ECO:0000313" key="12">
    <source>
        <dbReference type="EMBL" id="MBK1791024.1"/>
    </source>
</evidence>
<dbReference type="InterPro" id="IPR000999">
    <property type="entry name" value="RNase_III_dom"/>
</dbReference>
<sequence>MAPLEEAIGYKFVNSLLLAEAMTHPSMAYETQKPHFDNQRLEFLGDAVLQLTVTEWLYQQFPGFSEGEMTKLRARLVSGAALARFAKEIGLGQYLMMGKGEEASGGRARTSTLADAFESLTGAIYIDGGFDEAKKVLLNVCSRQLEHIANEPAEVNPKGQLQEQLQAIAPQSPIYQVVGESGKDHCKVFEVEVCWLEKVLGKGVGKSKKDAEISAAKAALEAKSWA</sequence>
<dbReference type="PROSITE" id="PS50142">
    <property type="entry name" value="RNASE_3_2"/>
    <property type="match status" value="1"/>
</dbReference>
<evidence type="ECO:0000256" key="1">
    <source>
        <dbReference type="ARBA" id="ARBA00000109"/>
    </source>
</evidence>
<dbReference type="SUPFAM" id="SSF69065">
    <property type="entry name" value="RNase III domain-like"/>
    <property type="match status" value="1"/>
</dbReference>
<dbReference type="SMART" id="SM00535">
    <property type="entry name" value="RIBOc"/>
    <property type="match status" value="1"/>
</dbReference>
<keyword evidence="9" id="KW-0699">rRNA-binding</keyword>
<dbReference type="Gene3D" id="3.30.160.20">
    <property type="match status" value="1"/>
</dbReference>
<keyword evidence="13" id="KW-1185">Reference proteome</keyword>
<comment type="subunit">
    <text evidence="9">Homodimer.</text>
</comment>
<comment type="catalytic activity">
    <reaction evidence="1 9">
        <text>Endonucleolytic cleavage to 5'-phosphomonoester.</text>
        <dbReference type="EC" id="3.1.26.3"/>
    </reaction>
</comment>
<reference evidence="12" key="1">
    <citation type="submission" date="2021-01" db="EMBL/GenBank/DDBJ databases">
        <title>Modified the classification status of verrucomicrobia.</title>
        <authorList>
            <person name="Feng X."/>
        </authorList>
    </citation>
    <scope>NUCLEOTIDE SEQUENCE</scope>
    <source>
        <strain evidence="12">_KCTC 22039</strain>
    </source>
</reference>
<dbReference type="NCBIfam" id="TIGR02191">
    <property type="entry name" value="RNaseIII"/>
    <property type="match status" value="1"/>
</dbReference>
<keyword evidence="3 9" id="KW-0698">rRNA processing</keyword>
<keyword evidence="8 9" id="KW-0694">RNA-binding</keyword>
<keyword evidence="5 9" id="KW-0540">Nuclease</keyword>
<dbReference type="InterPro" id="IPR014720">
    <property type="entry name" value="dsRBD_dom"/>
</dbReference>
<dbReference type="GO" id="GO:0005737">
    <property type="term" value="C:cytoplasm"/>
    <property type="evidence" value="ECO:0007669"/>
    <property type="project" value="UniProtKB-SubCell"/>
</dbReference>
<accession>A0A8J7SJ14</accession>
<comment type="function">
    <text evidence="9">Digests double-stranded RNA. Involved in the processing of primary rRNA transcript to yield the immediate precursors to the large and small rRNAs (23S and 16S). Processes some mRNAs, and tRNAs when they are encoded in the rRNA operon. Processes pre-crRNA and tracrRNA of type II CRISPR loci if present in the organism.</text>
</comment>
<proteinExistence type="inferred from homology"/>
<keyword evidence="9" id="KW-0460">Magnesium</keyword>
<keyword evidence="7 9" id="KW-0378">Hydrolase</keyword>
<dbReference type="EMBL" id="JAENIM010000039">
    <property type="protein sequence ID" value="MBK1791024.1"/>
    <property type="molecule type" value="Genomic_DNA"/>
</dbReference>
<dbReference type="GO" id="GO:0046872">
    <property type="term" value="F:metal ion binding"/>
    <property type="evidence" value="ECO:0007669"/>
    <property type="project" value="UniProtKB-KW"/>
</dbReference>
<keyword evidence="9" id="KW-0819">tRNA processing</keyword>
<dbReference type="Proteomes" id="UP000624703">
    <property type="component" value="Unassembled WGS sequence"/>
</dbReference>
<feature type="active site" evidence="9">
    <location>
        <position position="118"/>
    </location>
</feature>
<dbReference type="FunFam" id="1.10.1520.10:FF:000001">
    <property type="entry name" value="Ribonuclease 3"/>
    <property type="match status" value="1"/>
</dbReference>
<comment type="similarity">
    <text evidence="2">Belongs to the ribonuclease III family.</text>
</comment>
<evidence type="ECO:0000256" key="9">
    <source>
        <dbReference type="HAMAP-Rule" id="MF_00104"/>
    </source>
</evidence>
<dbReference type="InterPro" id="IPR011907">
    <property type="entry name" value="RNase_III"/>
</dbReference>
<dbReference type="SMART" id="SM00358">
    <property type="entry name" value="DSRM"/>
    <property type="match status" value="1"/>
</dbReference>
<feature type="binding site" evidence="9">
    <location>
        <position position="42"/>
    </location>
    <ligand>
        <name>Mg(2+)</name>
        <dbReference type="ChEBI" id="CHEBI:18420"/>
    </ligand>
</feature>
<dbReference type="EC" id="3.1.26.3" evidence="9"/>
<dbReference type="InterPro" id="IPR036389">
    <property type="entry name" value="RNase_III_sf"/>
</dbReference>
<dbReference type="GO" id="GO:0006397">
    <property type="term" value="P:mRNA processing"/>
    <property type="evidence" value="ECO:0007669"/>
    <property type="project" value="UniProtKB-UniRule"/>
</dbReference>
<dbReference type="GO" id="GO:0004525">
    <property type="term" value="F:ribonuclease III activity"/>
    <property type="evidence" value="ECO:0007669"/>
    <property type="project" value="UniProtKB-UniRule"/>
</dbReference>
<dbReference type="RefSeq" id="WP_200311042.1">
    <property type="nucleotide sequence ID" value="NZ_JAENIM010000039.1"/>
</dbReference>
<dbReference type="PANTHER" id="PTHR11207:SF0">
    <property type="entry name" value="RIBONUCLEASE 3"/>
    <property type="match status" value="1"/>
</dbReference>
<feature type="binding site" evidence="9">
    <location>
        <position position="115"/>
    </location>
    <ligand>
        <name>Mg(2+)</name>
        <dbReference type="ChEBI" id="CHEBI:18420"/>
    </ligand>
</feature>
<dbReference type="Gene3D" id="1.10.1520.10">
    <property type="entry name" value="Ribonuclease III domain"/>
    <property type="match status" value="1"/>
</dbReference>
<dbReference type="SUPFAM" id="SSF54768">
    <property type="entry name" value="dsRNA-binding domain-like"/>
    <property type="match status" value="1"/>
</dbReference>
<dbReference type="PANTHER" id="PTHR11207">
    <property type="entry name" value="RIBONUCLEASE III"/>
    <property type="match status" value="1"/>
</dbReference>
<gene>
    <name evidence="9 12" type="primary">rnc</name>
    <name evidence="12" type="ORF">JIN82_07650</name>
</gene>
<dbReference type="HAMAP" id="MF_00104">
    <property type="entry name" value="RNase_III"/>
    <property type="match status" value="1"/>
</dbReference>
<evidence type="ECO:0000256" key="2">
    <source>
        <dbReference type="ARBA" id="ARBA00010183"/>
    </source>
</evidence>
<evidence type="ECO:0000259" key="11">
    <source>
        <dbReference type="PROSITE" id="PS50142"/>
    </source>
</evidence>
<evidence type="ECO:0000256" key="7">
    <source>
        <dbReference type="ARBA" id="ARBA00022801"/>
    </source>
</evidence>
<dbReference type="GO" id="GO:0008033">
    <property type="term" value="P:tRNA processing"/>
    <property type="evidence" value="ECO:0007669"/>
    <property type="project" value="UniProtKB-KW"/>
</dbReference>
<feature type="domain" description="DRBM" evidence="10">
    <location>
        <begin position="156"/>
        <end position="221"/>
    </location>
</feature>
<dbReference type="Pfam" id="PF14622">
    <property type="entry name" value="Ribonucleas_3_3"/>
    <property type="match status" value="1"/>
</dbReference>
<keyword evidence="4 9" id="KW-0507">mRNA processing</keyword>
<feature type="binding site" evidence="9">
    <location>
        <position position="118"/>
    </location>
    <ligand>
        <name>Mg(2+)</name>
        <dbReference type="ChEBI" id="CHEBI:18420"/>
    </ligand>
</feature>
<evidence type="ECO:0000256" key="5">
    <source>
        <dbReference type="ARBA" id="ARBA00022722"/>
    </source>
</evidence>
<evidence type="ECO:0000256" key="6">
    <source>
        <dbReference type="ARBA" id="ARBA00022759"/>
    </source>
</evidence>
<dbReference type="GO" id="GO:0019843">
    <property type="term" value="F:rRNA binding"/>
    <property type="evidence" value="ECO:0007669"/>
    <property type="project" value="UniProtKB-KW"/>
</dbReference>
<dbReference type="CDD" id="cd00593">
    <property type="entry name" value="RIBOc"/>
    <property type="match status" value="1"/>
</dbReference>
<comment type="caution">
    <text evidence="12">The sequence shown here is derived from an EMBL/GenBank/DDBJ whole genome shotgun (WGS) entry which is preliminary data.</text>
</comment>